<proteinExistence type="predicted"/>
<evidence type="ECO:0000313" key="3">
    <source>
        <dbReference type="Proteomes" id="UP001187192"/>
    </source>
</evidence>
<feature type="region of interest" description="Disordered" evidence="1">
    <location>
        <begin position="1"/>
        <end position="33"/>
    </location>
</feature>
<reference evidence="2" key="1">
    <citation type="submission" date="2023-07" db="EMBL/GenBank/DDBJ databases">
        <title>draft genome sequence of fig (Ficus carica).</title>
        <authorList>
            <person name="Takahashi T."/>
            <person name="Nishimura K."/>
        </authorList>
    </citation>
    <scope>NUCLEOTIDE SEQUENCE</scope>
</reference>
<evidence type="ECO:0000256" key="1">
    <source>
        <dbReference type="SAM" id="MobiDB-lite"/>
    </source>
</evidence>
<accession>A0AA88DA27</accession>
<gene>
    <name evidence="2" type="ORF">TIFTF001_019334</name>
</gene>
<dbReference type="EMBL" id="BTGU01000033">
    <property type="protein sequence ID" value="GMN50170.1"/>
    <property type="molecule type" value="Genomic_DNA"/>
</dbReference>
<sequence>MRARPDLRQTSVSRSPVQKARIGGSSPRKPDWTSIFTQLQSPKIRPDNRDAANSELSAKLCSLLTAPKVLQFWQDLAGPLRLGPSLADSTSLGRSHPPFNDGSAAIKAPRGVWWLRISPLHN</sequence>
<comment type="caution">
    <text evidence="2">The sequence shown here is derived from an EMBL/GenBank/DDBJ whole genome shotgun (WGS) entry which is preliminary data.</text>
</comment>
<keyword evidence="3" id="KW-1185">Reference proteome</keyword>
<protein>
    <submittedName>
        <fullName evidence="2">Uncharacterized protein</fullName>
    </submittedName>
</protein>
<dbReference type="Proteomes" id="UP001187192">
    <property type="component" value="Unassembled WGS sequence"/>
</dbReference>
<organism evidence="2 3">
    <name type="scientific">Ficus carica</name>
    <name type="common">Common fig</name>
    <dbReference type="NCBI Taxonomy" id="3494"/>
    <lineage>
        <taxon>Eukaryota</taxon>
        <taxon>Viridiplantae</taxon>
        <taxon>Streptophyta</taxon>
        <taxon>Embryophyta</taxon>
        <taxon>Tracheophyta</taxon>
        <taxon>Spermatophyta</taxon>
        <taxon>Magnoliopsida</taxon>
        <taxon>eudicotyledons</taxon>
        <taxon>Gunneridae</taxon>
        <taxon>Pentapetalae</taxon>
        <taxon>rosids</taxon>
        <taxon>fabids</taxon>
        <taxon>Rosales</taxon>
        <taxon>Moraceae</taxon>
        <taxon>Ficeae</taxon>
        <taxon>Ficus</taxon>
    </lineage>
</organism>
<evidence type="ECO:0000313" key="2">
    <source>
        <dbReference type="EMBL" id="GMN50170.1"/>
    </source>
</evidence>
<dbReference type="AlphaFoldDB" id="A0AA88DA27"/>
<name>A0AA88DA27_FICCA</name>